<proteinExistence type="predicted"/>
<organism evidence="1 2">
    <name type="scientific">Candidatus Aramenus sulfurataquae</name>
    <dbReference type="NCBI Taxonomy" id="1326980"/>
    <lineage>
        <taxon>Archaea</taxon>
        <taxon>Thermoproteota</taxon>
        <taxon>Thermoprotei</taxon>
        <taxon>Sulfolobales</taxon>
        <taxon>Sulfolobaceae</taxon>
        <taxon>Candidatus Aramenus</taxon>
    </lineage>
</organism>
<accession>W7KX62</accession>
<dbReference type="AlphaFoldDB" id="W7KX62"/>
<evidence type="ECO:0000313" key="2">
    <source>
        <dbReference type="Proteomes" id="UP000054284"/>
    </source>
</evidence>
<dbReference type="Gene3D" id="3.40.50.300">
    <property type="entry name" value="P-loop containing nucleotide triphosphate hydrolases"/>
    <property type="match status" value="1"/>
</dbReference>
<sequence length="273" mass="31354">MVTMIVVENLSSKKLHDVSMVIEGITCVLGDWDKDKEQLVSALLGKTKFEGKVFKYPEGTLRREQVRVIPREMERINVKASQFLKYLARKYGGNCEAIMSFLQIEDKKMTEMGDLELFKVYLAQAFMGKVSLIISEDFLELFEEQAKVKAIKYLVKTANLVKSSLLLFTSSAEYLDFCNRTYVIYGGRVLEEGKRELFHPYAVTLRNSAISLGKPMERLEVIEIGKPSERGCPFHEYCYATKNNKELFKKCLMHMPPMFAKDGNKVACWLYEG</sequence>
<protein>
    <recommendedName>
        <fullName evidence="3">ABC transporter domain-containing protein</fullName>
    </recommendedName>
</protein>
<dbReference type="Proteomes" id="UP000054284">
    <property type="component" value="Unassembled WGS sequence"/>
</dbReference>
<gene>
    <name evidence="1" type="ORF">ASUL_02519</name>
</gene>
<evidence type="ECO:0008006" key="3">
    <source>
        <dbReference type="Google" id="ProtNLM"/>
    </source>
</evidence>
<dbReference type="InterPro" id="IPR027417">
    <property type="entry name" value="P-loop_NTPase"/>
</dbReference>
<reference evidence="1 2" key="1">
    <citation type="journal article" date="2014" name="Genome Announc.">
        <title>Draft Genome Sequence of the Sulfolobales Archaeon AZ1, Obtained through Metagenomic Analysis of a Mexican Hot Spring.</title>
        <authorList>
            <person name="Servin-Garciduenas L.E."/>
            <person name="Martinez-Romero E."/>
        </authorList>
    </citation>
    <scope>NUCLEOTIDE SEQUENCE [LARGE SCALE GENOMIC DNA]</scope>
    <source>
        <strain evidence="1">AZ1-illumnia</strain>
    </source>
</reference>
<name>W7KX62_9CREN</name>
<comment type="caution">
    <text evidence="1">The sequence shown here is derived from an EMBL/GenBank/DDBJ whole genome shotgun (WGS) entry which is preliminary data.</text>
</comment>
<keyword evidence="2" id="KW-1185">Reference proteome</keyword>
<dbReference type="EMBL" id="ASRH01000002">
    <property type="protein sequence ID" value="EWG07881.1"/>
    <property type="molecule type" value="Genomic_DNA"/>
</dbReference>
<evidence type="ECO:0000313" key="1">
    <source>
        <dbReference type="EMBL" id="EWG07881.1"/>
    </source>
</evidence>